<gene>
    <name evidence="4" type="ORF">KC19_9G137800</name>
</gene>
<evidence type="ECO:0000256" key="2">
    <source>
        <dbReference type="ARBA" id="ARBA00023315"/>
    </source>
</evidence>
<name>A0A8T0GRP3_CERPU</name>
<dbReference type="AlphaFoldDB" id="A0A8T0GRP3"/>
<dbReference type="Proteomes" id="UP000822688">
    <property type="component" value="Chromosome 9"/>
</dbReference>
<dbReference type="CDD" id="cd04301">
    <property type="entry name" value="NAT_SF"/>
    <property type="match status" value="1"/>
</dbReference>
<dbReference type="InterPro" id="IPR016181">
    <property type="entry name" value="Acyl_CoA_acyltransferase"/>
</dbReference>
<dbReference type="Pfam" id="PF00583">
    <property type="entry name" value="Acetyltransf_1"/>
    <property type="match status" value="1"/>
</dbReference>
<dbReference type="GO" id="GO:0008080">
    <property type="term" value="F:N-acetyltransferase activity"/>
    <property type="evidence" value="ECO:0007669"/>
    <property type="project" value="TreeGrafter"/>
</dbReference>
<reference evidence="4" key="1">
    <citation type="submission" date="2020-06" db="EMBL/GenBank/DDBJ databases">
        <title>WGS assembly of Ceratodon purpureus strain R40.</title>
        <authorList>
            <person name="Carey S.B."/>
            <person name="Jenkins J."/>
            <person name="Shu S."/>
            <person name="Lovell J.T."/>
            <person name="Sreedasyam A."/>
            <person name="Maumus F."/>
            <person name="Tiley G.P."/>
            <person name="Fernandez-Pozo N."/>
            <person name="Barry K."/>
            <person name="Chen C."/>
            <person name="Wang M."/>
            <person name="Lipzen A."/>
            <person name="Daum C."/>
            <person name="Saski C.A."/>
            <person name="Payton A.C."/>
            <person name="Mcbreen J.C."/>
            <person name="Conrad R.E."/>
            <person name="Kollar L.M."/>
            <person name="Olsson S."/>
            <person name="Huttunen S."/>
            <person name="Landis J.B."/>
            <person name="Wickett N.J."/>
            <person name="Johnson M.G."/>
            <person name="Rensing S.A."/>
            <person name="Grimwood J."/>
            <person name="Schmutz J."/>
            <person name="Mcdaniel S.F."/>
        </authorList>
    </citation>
    <scope>NUCLEOTIDE SEQUENCE</scope>
    <source>
        <strain evidence="4">R40</strain>
    </source>
</reference>
<dbReference type="Gene3D" id="3.40.630.30">
    <property type="match status" value="1"/>
</dbReference>
<dbReference type="InterPro" id="IPR051016">
    <property type="entry name" value="Diverse_Substrate_AcTransf"/>
</dbReference>
<organism evidence="4 5">
    <name type="scientific">Ceratodon purpureus</name>
    <name type="common">Fire moss</name>
    <name type="synonym">Dicranum purpureum</name>
    <dbReference type="NCBI Taxonomy" id="3225"/>
    <lineage>
        <taxon>Eukaryota</taxon>
        <taxon>Viridiplantae</taxon>
        <taxon>Streptophyta</taxon>
        <taxon>Embryophyta</taxon>
        <taxon>Bryophyta</taxon>
        <taxon>Bryophytina</taxon>
        <taxon>Bryopsida</taxon>
        <taxon>Dicranidae</taxon>
        <taxon>Pseudoditrichales</taxon>
        <taxon>Ditrichaceae</taxon>
        <taxon>Ceratodon</taxon>
    </lineage>
</organism>
<protein>
    <recommendedName>
        <fullName evidence="3">N-acetyltransferase domain-containing protein</fullName>
    </recommendedName>
</protein>
<evidence type="ECO:0000313" key="4">
    <source>
        <dbReference type="EMBL" id="KAG0562331.1"/>
    </source>
</evidence>
<evidence type="ECO:0000259" key="3">
    <source>
        <dbReference type="PROSITE" id="PS51186"/>
    </source>
</evidence>
<sequence>MENPVEDPTRGLAMKRLVTVKLATKKDAHFVHKLVGELAEYQRLASAFIATEKELEDTLFNFPPYQGPTTFILESTVPNPALDGSHATSGLPQQHLTADEGATMEQTRRSSAGGAEPSEVHAQEIILRHEITDMAMDAYKCQGRDPNRVVVGFVLFFPNFSTLVAKAGYYVEDLYIREPYRGHGFGTVLLKTVAQQALQRGAERLEWCVLDWDENALNFYKSLGAAVLPEWRICRLSGDALKQCEAQLLHFTLQSPHHTTK</sequence>
<dbReference type="PROSITE" id="PS51186">
    <property type="entry name" value="GNAT"/>
    <property type="match status" value="1"/>
</dbReference>
<keyword evidence="1" id="KW-0808">Transferase</keyword>
<keyword evidence="5" id="KW-1185">Reference proteome</keyword>
<dbReference type="InterPro" id="IPR000182">
    <property type="entry name" value="GNAT_dom"/>
</dbReference>
<dbReference type="EMBL" id="CM026430">
    <property type="protein sequence ID" value="KAG0562331.1"/>
    <property type="molecule type" value="Genomic_DNA"/>
</dbReference>
<evidence type="ECO:0000313" key="5">
    <source>
        <dbReference type="Proteomes" id="UP000822688"/>
    </source>
</evidence>
<dbReference type="PANTHER" id="PTHR10545:SF29">
    <property type="entry name" value="GH14572P-RELATED"/>
    <property type="match status" value="1"/>
</dbReference>
<dbReference type="SUPFAM" id="SSF55729">
    <property type="entry name" value="Acyl-CoA N-acyltransferases (Nat)"/>
    <property type="match status" value="1"/>
</dbReference>
<dbReference type="PANTHER" id="PTHR10545">
    <property type="entry name" value="DIAMINE N-ACETYLTRANSFERASE"/>
    <property type="match status" value="1"/>
</dbReference>
<keyword evidence="2" id="KW-0012">Acyltransferase</keyword>
<comment type="caution">
    <text evidence="4">The sequence shown here is derived from an EMBL/GenBank/DDBJ whole genome shotgun (WGS) entry which is preliminary data.</text>
</comment>
<feature type="domain" description="N-acetyltransferase" evidence="3">
    <location>
        <begin position="91"/>
        <end position="254"/>
    </location>
</feature>
<accession>A0A8T0GRP3</accession>
<proteinExistence type="predicted"/>
<evidence type="ECO:0000256" key="1">
    <source>
        <dbReference type="ARBA" id="ARBA00022679"/>
    </source>
</evidence>